<protein>
    <submittedName>
        <fullName evidence="1">Uncharacterized protein</fullName>
    </submittedName>
</protein>
<proteinExistence type="predicted"/>
<dbReference type="Proteomes" id="UP000624325">
    <property type="component" value="Unassembled WGS sequence"/>
</dbReference>
<sequence length="111" mass="12072">MDYVQLRFDGPTEDMPVLNCDVLPVVETSAGLIPPGQVGWADALRALIPGHVVATAEKTGHGLRVEFEEGAVRLHPALEDVSGPEIALLTGFTDSRWMCWRPGEESFEDLA</sequence>
<organism evidence="1 2">
    <name type="scientific">Asanoa iriomotensis</name>
    <dbReference type="NCBI Taxonomy" id="234613"/>
    <lineage>
        <taxon>Bacteria</taxon>
        <taxon>Bacillati</taxon>
        <taxon>Actinomycetota</taxon>
        <taxon>Actinomycetes</taxon>
        <taxon>Micromonosporales</taxon>
        <taxon>Micromonosporaceae</taxon>
        <taxon>Asanoa</taxon>
    </lineage>
</organism>
<keyword evidence="2" id="KW-1185">Reference proteome</keyword>
<gene>
    <name evidence="1" type="ORF">Air01nite_28010</name>
</gene>
<reference evidence="1 2" key="1">
    <citation type="submission" date="2021-01" db="EMBL/GenBank/DDBJ databases">
        <title>Whole genome shotgun sequence of Asanoa iriomotensis NBRC 100142.</title>
        <authorList>
            <person name="Komaki H."/>
            <person name="Tamura T."/>
        </authorList>
    </citation>
    <scope>NUCLEOTIDE SEQUENCE [LARGE SCALE GENOMIC DNA]</scope>
    <source>
        <strain evidence="1 2">NBRC 100142</strain>
    </source>
</reference>
<name>A0ABQ4C1Q2_9ACTN</name>
<comment type="caution">
    <text evidence="1">The sequence shown here is derived from an EMBL/GenBank/DDBJ whole genome shotgun (WGS) entry which is preliminary data.</text>
</comment>
<accession>A0ABQ4C1Q2</accession>
<evidence type="ECO:0000313" key="1">
    <source>
        <dbReference type="EMBL" id="GIF56706.1"/>
    </source>
</evidence>
<evidence type="ECO:0000313" key="2">
    <source>
        <dbReference type="Proteomes" id="UP000624325"/>
    </source>
</evidence>
<dbReference type="EMBL" id="BONC01000016">
    <property type="protein sequence ID" value="GIF56706.1"/>
    <property type="molecule type" value="Genomic_DNA"/>
</dbReference>